<dbReference type="CDD" id="cd01335">
    <property type="entry name" value="Radical_SAM"/>
    <property type="match status" value="1"/>
</dbReference>
<evidence type="ECO:0000256" key="4">
    <source>
        <dbReference type="ARBA" id="ARBA00023004"/>
    </source>
</evidence>
<dbReference type="InterPro" id="IPR050377">
    <property type="entry name" value="Radical_SAM_PqqE_MftC-like"/>
</dbReference>
<comment type="cofactor">
    <cofactor evidence="1">
        <name>[4Fe-4S] cluster</name>
        <dbReference type="ChEBI" id="CHEBI:49883"/>
    </cofactor>
</comment>
<organism evidence="7 8">
    <name type="scientific">Mucilaginibacter mali</name>
    <dbReference type="NCBI Taxonomy" id="2740462"/>
    <lineage>
        <taxon>Bacteria</taxon>
        <taxon>Pseudomonadati</taxon>
        <taxon>Bacteroidota</taxon>
        <taxon>Sphingobacteriia</taxon>
        <taxon>Sphingobacteriales</taxon>
        <taxon>Sphingobacteriaceae</taxon>
        <taxon>Mucilaginibacter</taxon>
    </lineage>
</organism>
<dbReference type="RefSeq" id="WP_173414611.1">
    <property type="nucleotide sequence ID" value="NZ_CP054139.1"/>
</dbReference>
<evidence type="ECO:0000256" key="5">
    <source>
        <dbReference type="ARBA" id="ARBA00023014"/>
    </source>
</evidence>
<dbReference type="AlphaFoldDB" id="A0A7D4ULH5"/>
<reference evidence="7 8" key="1">
    <citation type="submission" date="2020-05" db="EMBL/GenBank/DDBJ databases">
        <title>Mucilaginibacter mali sp. nov.</title>
        <authorList>
            <person name="Kim H.S."/>
            <person name="Lee K.C."/>
            <person name="Suh M.K."/>
            <person name="Kim J.-S."/>
            <person name="Han K.-I."/>
            <person name="Eom M.K."/>
            <person name="Shin Y.K."/>
            <person name="Lee J.-S."/>
        </authorList>
    </citation>
    <scope>NUCLEOTIDE SEQUENCE [LARGE SCALE GENOMIC DNA]</scope>
    <source>
        <strain evidence="7 8">G2-14</strain>
    </source>
</reference>
<dbReference type="GO" id="GO:0051536">
    <property type="term" value="F:iron-sulfur cluster binding"/>
    <property type="evidence" value="ECO:0007669"/>
    <property type="project" value="UniProtKB-KW"/>
</dbReference>
<evidence type="ECO:0000313" key="8">
    <source>
        <dbReference type="Proteomes" id="UP000505355"/>
    </source>
</evidence>
<keyword evidence="3" id="KW-0479">Metal-binding</keyword>
<feature type="domain" description="Radical SAM core" evidence="6">
    <location>
        <begin position="21"/>
        <end position="239"/>
    </location>
</feature>
<dbReference type="InterPro" id="IPR058240">
    <property type="entry name" value="rSAM_sf"/>
</dbReference>
<name>A0A7D4ULH5_9SPHI</name>
<accession>A0A7D4ULH5</accession>
<sequence length="351" mass="39785">MQIPSLYHTWKRYRTLQTHKITALPIVILMPHSACNCRCVMCDIWKDNRNLKQLTEDDIKGLLGSLQELDTRQVLMSGGEALLNPNFFALCNILKKQGIKVTLLSTGLSLERNTVNLLNLVDDLIVSLDGDEAMHDAIRGIPQAFSRLRGGVMHLKSIRPKYRITARTVIHRINFRNWLSIIRDAKAMGLDQISFLPADVSSHAFNRQTAWNEPKQHEVLLSEADLPELQAVINQLLIEHKDDFRNGFIAESPLKIQAIYDYYAAYYELNPFPYKKCNAPWVSTVVEADGSVRPCFFLDTIGNIHQDNLTDILNSEQAINFRKGLDMGKNPTCVKCVCSLNLPPRMNPAAN</sequence>
<protein>
    <submittedName>
        <fullName evidence="7">Radical SAM protein</fullName>
    </submittedName>
</protein>
<dbReference type="Proteomes" id="UP000505355">
    <property type="component" value="Chromosome"/>
</dbReference>
<dbReference type="Pfam" id="PF04055">
    <property type="entry name" value="Radical_SAM"/>
    <property type="match status" value="1"/>
</dbReference>
<proteinExistence type="predicted"/>
<dbReference type="PROSITE" id="PS51918">
    <property type="entry name" value="RADICAL_SAM"/>
    <property type="match status" value="1"/>
</dbReference>
<dbReference type="Pfam" id="PF13186">
    <property type="entry name" value="SPASM"/>
    <property type="match status" value="1"/>
</dbReference>
<dbReference type="InterPro" id="IPR013785">
    <property type="entry name" value="Aldolase_TIM"/>
</dbReference>
<dbReference type="EMBL" id="CP054139">
    <property type="protein sequence ID" value="QKJ29921.1"/>
    <property type="molecule type" value="Genomic_DNA"/>
</dbReference>
<gene>
    <name evidence="7" type="ORF">HQ865_09180</name>
</gene>
<dbReference type="SUPFAM" id="SSF102114">
    <property type="entry name" value="Radical SAM enzymes"/>
    <property type="match status" value="1"/>
</dbReference>
<dbReference type="GO" id="GO:0046872">
    <property type="term" value="F:metal ion binding"/>
    <property type="evidence" value="ECO:0007669"/>
    <property type="project" value="UniProtKB-KW"/>
</dbReference>
<evidence type="ECO:0000256" key="1">
    <source>
        <dbReference type="ARBA" id="ARBA00001966"/>
    </source>
</evidence>
<dbReference type="PANTHER" id="PTHR11228:SF7">
    <property type="entry name" value="PQQA PEPTIDE CYCLASE"/>
    <property type="match status" value="1"/>
</dbReference>
<dbReference type="KEGG" id="mmab:HQ865_09180"/>
<evidence type="ECO:0000256" key="3">
    <source>
        <dbReference type="ARBA" id="ARBA00022723"/>
    </source>
</evidence>
<keyword evidence="5" id="KW-0411">Iron-sulfur</keyword>
<evidence type="ECO:0000256" key="2">
    <source>
        <dbReference type="ARBA" id="ARBA00022691"/>
    </source>
</evidence>
<evidence type="ECO:0000259" key="6">
    <source>
        <dbReference type="PROSITE" id="PS51918"/>
    </source>
</evidence>
<dbReference type="PANTHER" id="PTHR11228">
    <property type="entry name" value="RADICAL SAM DOMAIN PROTEIN"/>
    <property type="match status" value="1"/>
</dbReference>
<dbReference type="GO" id="GO:0003824">
    <property type="term" value="F:catalytic activity"/>
    <property type="evidence" value="ECO:0007669"/>
    <property type="project" value="InterPro"/>
</dbReference>
<evidence type="ECO:0000313" key="7">
    <source>
        <dbReference type="EMBL" id="QKJ29921.1"/>
    </source>
</evidence>
<keyword evidence="4" id="KW-0408">Iron</keyword>
<keyword evidence="2" id="KW-0949">S-adenosyl-L-methionine</keyword>
<dbReference type="Gene3D" id="3.20.20.70">
    <property type="entry name" value="Aldolase class I"/>
    <property type="match status" value="1"/>
</dbReference>
<dbReference type="CDD" id="cd21109">
    <property type="entry name" value="SPASM"/>
    <property type="match status" value="1"/>
</dbReference>
<keyword evidence="8" id="KW-1185">Reference proteome</keyword>
<dbReference type="SFLD" id="SFLDS00029">
    <property type="entry name" value="Radical_SAM"/>
    <property type="match status" value="1"/>
</dbReference>
<dbReference type="InterPro" id="IPR007197">
    <property type="entry name" value="rSAM"/>
</dbReference>
<dbReference type="InterPro" id="IPR023885">
    <property type="entry name" value="4Fe4S-binding_SPASM_dom"/>
</dbReference>
<dbReference type="SFLD" id="SFLDG01067">
    <property type="entry name" value="SPASM/twitch_domain_containing"/>
    <property type="match status" value="1"/>
</dbReference>